<evidence type="ECO:0000256" key="1">
    <source>
        <dbReference type="ARBA" id="ARBA00022729"/>
    </source>
</evidence>
<accession>A0A315E9Z9</accession>
<feature type="chain" id="PRO_5016421438" evidence="2">
    <location>
        <begin position="27"/>
        <end position="208"/>
    </location>
</feature>
<name>A0A315E9Z9_9BURK</name>
<keyword evidence="5" id="KW-1185">Reference proteome</keyword>
<dbReference type="PROSITE" id="PS50914">
    <property type="entry name" value="BON"/>
    <property type="match status" value="2"/>
</dbReference>
<dbReference type="InterPro" id="IPR007055">
    <property type="entry name" value="BON_dom"/>
</dbReference>
<evidence type="ECO:0000256" key="2">
    <source>
        <dbReference type="SAM" id="SignalP"/>
    </source>
</evidence>
<proteinExistence type="predicted"/>
<dbReference type="PANTHER" id="PTHR34606:SF4">
    <property type="entry name" value="OUTER MEMBRANE LIPOPROTEIN DOLP"/>
    <property type="match status" value="1"/>
</dbReference>
<dbReference type="RefSeq" id="WP_108312126.1">
    <property type="nucleotide sequence ID" value="NZ_NESN01000002.1"/>
</dbReference>
<reference evidence="4 5" key="1">
    <citation type="submission" date="2017-04" db="EMBL/GenBank/DDBJ databases">
        <title>Unexpected and diverse lifestyles within the genus Limnohabitans.</title>
        <authorList>
            <person name="Kasalicky V."/>
            <person name="Mehrshad M."/>
            <person name="Andrei S.-A."/>
            <person name="Salcher M."/>
            <person name="Kratochvilova H."/>
            <person name="Simek K."/>
            <person name="Ghai R."/>
        </authorList>
    </citation>
    <scope>NUCLEOTIDE SEQUENCE [LARGE SCALE GENOMIC DNA]</scope>
    <source>
        <strain evidence="4 5">II-B4</strain>
    </source>
</reference>
<dbReference type="OrthoDB" id="5294487at2"/>
<dbReference type="AlphaFoldDB" id="A0A315E9Z9"/>
<organism evidence="4 5">
    <name type="scientific">Limnohabitans parvus II-B4</name>
    <dbReference type="NCBI Taxonomy" id="1293052"/>
    <lineage>
        <taxon>Bacteria</taxon>
        <taxon>Pseudomonadati</taxon>
        <taxon>Pseudomonadota</taxon>
        <taxon>Betaproteobacteria</taxon>
        <taxon>Burkholderiales</taxon>
        <taxon>Comamonadaceae</taxon>
        <taxon>Limnohabitans</taxon>
    </lineage>
</organism>
<sequence>MKRNLQSLVFSGAVLAAALSSLSACAPLLVGGAVMTGIVATDRRTTGAQVEDEGIELKVASAVRQDLGDRVHLNVTSFNRKVLLSGEARSQADKDRAEKLAQNQENVQSVVNDLAVAPASSLTQRSKDTVITSQAKAAFIDAKDLQVNSIKVVTERGIVYLMGRVTAREAKRASDIVRGIGGVTKVVRVFDEISEEELKRLSQPPLSK</sequence>
<dbReference type="EMBL" id="NESN01000002">
    <property type="protein sequence ID" value="PUE54141.1"/>
    <property type="molecule type" value="Genomic_DNA"/>
</dbReference>
<dbReference type="InterPro" id="IPR014004">
    <property type="entry name" value="Transpt-assoc_nodulatn_dom_bac"/>
</dbReference>
<keyword evidence="1 2" id="KW-0732">Signal</keyword>
<feature type="domain" description="BON" evidence="3">
    <location>
        <begin position="51"/>
        <end position="118"/>
    </location>
</feature>
<evidence type="ECO:0000313" key="4">
    <source>
        <dbReference type="EMBL" id="PUE54141.1"/>
    </source>
</evidence>
<dbReference type="Pfam" id="PF04972">
    <property type="entry name" value="BON"/>
    <property type="match status" value="2"/>
</dbReference>
<dbReference type="PANTHER" id="PTHR34606">
    <property type="entry name" value="BON DOMAIN-CONTAINING PROTEIN"/>
    <property type="match status" value="1"/>
</dbReference>
<dbReference type="Gene3D" id="3.30.1340.30">
    <property type="match status" value="1"/>
</dbReference>
<evidence type="ECO:0000259" key="3">
    <source>
        <dbReference type="PROSITE" id="PS50914"/>
    </source>
</evidence>
<evidence type="ECO:0000313" key="5">
    <source>
        <dbReference type="Proteomes" id="UP000250790"/>
    </source>
</evidence>
<comment type="caution">
    <text evidence="4">The sequence shown here is derived from an EMBL/GenBank/DDBJ whole genome shotgun (WGS) entry which is preliminary data.</text>
</comment>
<dbReference type="InterPro" id="IPR051686">
    <property type="entry name" value="Lipoprotein_DolP"/>
</dbReference>
<gene>
    <name evidence="4" type="ORF">B9Z37_06140</name>
</gene>
<feature type="signal peptide" evidence="2">
    <location>
        <begin position="1"/>
        <end position="26"/>
    </location>
</feature>
<dbReference type="SMART" id="SM00749">
    <property type="entry name" value="BON"/>
    <property type="match status" value="2"/>
</dbReference>
<protein>
    <submittedName>
        <fullName evidence="4">Transporter</fullName>
    </submittedName>
</protein>
<feature type="domain" description="BON" evidence="3">
    <location>
        <begin position="127"/>
        <end position="197"/>
    </location>
</feature>
<dbReference type="Proteomes" id="UP000250790">
    <property type="component" value="Unassembled WGS sequence"/>
</dbReference>
<dbReference type="PROSITE" id="PS51257">
    <property type="entry name" value="PROKAR_LIPOPROTEIN"/>
    <property type="match status" value="1"/>
</dbReference>